<keyword evidence="3" id="KW-1185">Reference proteome</keyword>
<evidence type="ECO:0000256" key="1">
    <source>
        <dbReference type="SAM" id="MobiDB-lite"/>
    </source>
</evidence>
<dbReference type="EMBL" id="JAYMYR010000001">
    <property type="protein sequence ID" value="KAK7382634.1"/>
    <property type="molecule type" value="Genomic_DNA"/>
</dbReference>
<comment type="caution">
    <text evidence="2">The sequence shown here is derived from an EMBL/GenBank/DDBJ whole genome shotgun (WGS) entry which is preliminary data.</text>
</comment>
<accession>A0AAN9WX27</accession>
<feature type="region of interest" description="Disordered" evidence="1">
    <location>
        <begin position="67"/>
        <end position="95"/>
    </location>
</feature>
<protein>
    <submittedName>
        <fullName evidence="2">Uncharacterized protein</fullName>
    </submittedName>
</protein>
<name>A0AAN9WX27_PHACN</name>
<dbReference type="Proteomes" id="UP001374584">
    <property type="component" value="Unassembled WGS sequence"/>
</dbReference>
<proteinExistence type="predicted"/>
<dbReference type="AlphaFoldDB" id="A0AAN9WX27"/>
<evidence type="ECO:0000313" key="3">
    <source>
        <dbReference type="Proteomes" id="UP001374584"/>
    </source>
</evidence>
<reference evidence="2 3" key="1">
    <citation type="submission" date="2024-01" db="EMBL/GenBank/DDBJ databases">
        <title>The genomes of 5 underutilized Papilionoideae crops provide insights into root nodulation and disease resistanc.</title>
        <authorList>
            <person name="Jiang F."/>
        </authorList>
    </citation>
    <scope>NUCLEOTIDE SEQUENCE [LARGE SCALE GENOMIC DNA]</scope>
    <source>
        <strain evidence="2">JINMINGXINNONG_FW02</strain>
        <tissue evidence="2">Leaves</tissue>
    </source>
</reference>
<gene>
    <name evidence="2" type="ORF">VNO80_01585</name>
</gene>
<organism evidence="2 3">
    <name type="scientific">Phaseolus coccineus</name>
    <name type="common">Scarlet runner bean</name>
    <name type="synonym">Phaseolus multiflorus</name>
    <dbReference type="NCBI Taxonomy" id="3886"/>
    <lineage>
        <taxon>Eukaryota</taxon>
        <taxon>Viridiplantae</taxon>
        <taxon>Streptophyta</taxon>
        <taxon>Embryophyta</taxon>
        <taxon>Tracheophyta</taxon>
        <taxon>Spermatophyta</taxon>
        <taxon>Magnoliopsida</taxon>
        <taxon>eudicotyledons</taxon>
        <taxon>Gunneridae</taxon>
        <taxon>Pentapetalae</taxon>
        <taxon>rosids</taxon>
        <taxon>fabids</taxon>
        <taxon>Fabales</taxon>
        <taxon>Fabaceae</taxon>
        <taxon>Papilionoideae</taxon>
        <taxon>50 kb inversion clade</taxon>
        <taxon>NPAAA clade</taxon>
        <taxon>indigoferoid/millettioid clade</taxon>
        <taxon>Phaseoleae</taxon>
        <taxon>Phaseolus</taxon>
    </lineage>
</organism>
<evidence type="ECO:0000313" key="2">
    <source>
        <dbReference type="EMBL" id="KAK7382634.1"/>
    </source>
</evidence>
<sequence length="128" mass="13886">MELKAVSSRSKICSPNFPILEETSNLVENGSNHVESGSNFAKNKKEEPLSVDDVEMVVEVKPEDCGVVGSKNCDNDDPMPTSHNEPAISQPAPTDTNTEFVNVLEVENKADEKQATNLLIIGIQTQST</sequence>